<dbReference type="AlphaFoldDB" id="A0AAD6ZBP2"/>
<evidence type="ECO:0000313" key="6">
    <source>
        <dbReference type="EMBL" id="KAJ7315141.1"/>
    </source>
</evidence>
<name>A0AAD6ZBP2_9AGAR</name>
<comment type="caution">
    <text evidence="6">The sequence shown here is derived from an EMBL/GenBank/DDBJ whole genome shotgun (WGS) entry which is preliminary data.</text>
</comment>
<protein>
    <recommendedName>
        <fullName evidence="5">Zinc finger PHD-type domain-containing protein</fullName>
    </recommendedName>
</protein>
<dbReference type="Proteomes" id="UP001218218">
    <property type="component" value="Unassembled WGS sequence"/>
</dbReference>
<keyword evidence="7" id="KW-1185">Reference proteome</keyword>
<keyword evidence="1" id="KW-0479">Metal-binding</keyword>
<dbReference type="CDD" id="cd15489">
    <property type="entry name" value="PHD_SF"/>
    <property type="match status" value="1"/>
</dbReference>
<feature type="region of interest" description="Disordered" evidence="4">
    <location>
        <begin position="92"/>
        <end position="125"/>
    </location>
</feature>
<reference evidence="6" key="1">
    <citation type="submission" date="2023-03" db="EMBL/GenBank/DDBJ databases">
        <title>Massive genome expansion in bonnet fungi (Mycena s.s.) driven by repeated elements and novel gene families across ecological guilds.</title>
        <authorList>
            <consortium name="Lawrence Berkeley National Laboratory"/>
            <person name="Harder C.B."/>
            <person name="Miyauchi S."/>
            <person name="Viragh M."/>
            <person name="Kuo A."/>
            <person name="Thoen E."/>
            <person name="Andreopoulos B."/>
            <person name="Lu D."/>
            <person name="Skrede I."/>
            <person name="Drula E."/>
            <person name="Henrissat B."/>
            <person name="Morin E."/>
            <person name="Kohler A."/>
            <person name="Barry K."/>
            <person name="LaButti K."/>
            <person name="Morin E."/>
            <person name="Salamov A."/>
            <person name="Lipzen A."/>
            <person name="Mereny Z."/>
            <person name="Hegedus B."/>
            <person name="Baldrian P."/>
            <person name="Stursova M."/>
            <person name="Weitz H."/>
            <person name="Taylor A."/>
            <person name="Grigoriev I.V."/>
            <person name="Nagy L.G."/>
            <person name="Martin F."/>
            <person name="Kauserud H."/>
        </authorList>
    </citation>
    <scope>NUCLEOTIDE SEQUENCE</scope>
    <source>
        <strain evidence="6">CBHHK002</strain>
    </source>
</reference>
<feature type="compositionally biased region" description="Basic and acidic residues" evidence="4">
    <location>
        <begin position="513"/>
        <end position="528"/>
    </location>
</feature>
<feature type="domain" description="Zinc finger PHD-type" evidence="5">
    <location>
        <begin position="129"/>
        <end position="180"/>
    </location>
</feature>
<keyword evidence="3" id="KW-0862">Zinc</keyword>
<evidence type="ECO:0000259" key="5">
    <source>
        <dbReference type="SMART" id="SM00249"/>
    </source>
</evidence>
<evidence type="ECO:0000256" key="2">
    <source>
        <dbReference type="ARBA" id="ARBA00022771"/>
    </source>
</evidence>
<dbReference type="InterPro" id="IPR001965">
    <property type="entry name" value="Znf_PHD"/>
</dbReference>
<dbReference type="Pfam" id="PF00628">
    <property type="entry name" value="PHD"/>
    <property type="match status" value="1"/>
</dbReference>
<feature type="region of interest" description="Disordered" evidence="4">
    <location>
        <begin position="513"/>
        <end position="550"/>
    </location>
</feature>
<dbReference type="SMART" id="SM00249">
    <property type="entry name" value="PHD"/>
    <property type="match status" value="1"/>
</dbReference>
<dbReference type="Gene3D" id="3.30.40.10">
    <property type="entry name" value="Zinc/RING finger domain, C3HC4 (zinc finger)"/>
    <property type="match status" value="1"/>
</dbReference>
<dbReference type="SUPFAM" id="SSF57903">
    <property type="entry name" value="FYVE/PHD zinc finger"/>
    <property type="match status" value="1"/>
</dbReference>
<evidence type="ECO:0000256" key="4">
    <source>
        <dbReference type="SAM" id="MobiDB-lite"/>
    </source>
</evidence>
<dbReference type="InterPro" id="IPR011011">
    <property type="entry name" value="Znf_FYVE_PHD"/>
</dbReference>
<sequence length="550" mass="61966">MCFNILKSVEDAVFAGRWSFECIIFYGDLEPKPVPGIWAAAITLIGINSACCKEKWADCDPEEQKKSKHRPPPKLSLEDEIDQLLLDTVASPAERQRVRKPQHSLGRSPSKNNTQNSTGSRSLSPSPVWCQGCGMQEPDGDDDPEEVQCQQCKLWAHIKCLAADVDWNDPKVEFICRRCNDPLVDLFPPNQIVLVPSPRNPNWKAADVLWYPAIFIQRHESRAGQKDKYEFLWLECTDGSTYISTTSDLPLMMQRTFFRARKFCQEIDEVQLTAKHLGKIRMPRYMDPSFGHHDNPVLATIFDAAISTIATILQTFDNSHPMVEHFNVFFKPIVVKGGKKKLNPSRDADQWMRSFGLVPTPELDAVLEPALENLMRHTKLAGLPDDERSKRALGVGSALFQLLAVQQQLDEPLDLNGDLLADILDAGVVRYPYDGDRGLEAMFASANVWGPSSADRMLKFKSEHAIWDEQFRPPTFRRDEPSKYAPRAPIPVILRRKGDNEILGEPPMKRAKVDVVKKAPRVKAEPKVKSMGKAPPKVGSARHLRSKKAA</sequence>
<evidence type="ECO:0000313" key="7">
    <source>
        <dbReference type="Proteomes" id="UP001218218"/>
    </source>
</evidence>
<dbReference type="InterPro" id="IPR019787">
    <property type="entry name" value="Znf_PHD-finger"/>
</dbReference>
<dbReference type="InterPro" id="IPR013083">
    <property type="entry name" value="Znf_RING/FYVE/PHD"/>
</dbReference>
<organism evidence="6 7">
    <name type="scientific">Mycena albidolilacea</name>
    <dbReference type="NCBI Taxonomy" id="1033008"/>
    <lineage>
        <taxon>Eukaryota</taxon>
        <taxon>Fungi</taxon>
        <taxon>Dikarya</taxon>
        <taxon>Basidiomycota</taxon>
        <taxon>Agaricomycotina</taxon>
        <taxon>Agaricomycetes</taxon>
        <taxon>Agaricomycetidae</taxon>
        <taxon>Agaricales</taxon>
        <taxon>Marasmiineae</taxon>
        <taxon>Mycenaceae</taxon>
        <taxon>Mycena</taxon>
    </lineage>
</organism>
<keyword evidence="2" id="KW-0863">Zinc-finger</keyword>
<dbReference type="GO" id="GO:0008270">
    <property type="term" value="F:zinc ion binding"/>
    <property type="evidence" value="ECO:0007669"/>
    <property type="project" value="UniProtKB-KW"/>
</dbReference>
<feature type="compositionally biased region" description="Polar residues" evidence="4">
    <location>
        <begin position="105"/>
        <end position="125"/>
    </location>
</feature>
<gene>
    <name evidence="6" type="ORF">DFH08DRAFT_820741</name>
</gene>
<dbReference type="EMBL" id="JARIHO010000063">
    <property type="protein sequence ID" value="KAJ7315141.1"/>
    <property type="molecule type" value="Genomic_DNA"/>
</dbReference>
<feature type="compositionally biased region" description="Basic residues" evidence="4">
    <location>
        <begin position="540"/>
        <end position="550"/>
    </location>
</feature>
<evidence type="ECO:0000256" key="3">
    <source>
        <dbReference type="ARBA" id="ARBA00022833"/>
    </source>
</evidence>
<evidence type="ECO:0000256" key="1">
    <source>
        <dbReference type="ARBA" id="ARBA00022723"/>
    </source>
</evidence>
<proteinExistence type="predicted"/>
<accession>A0AAD6ZBP2</accession>